<evidence type="ECO:0000313" key="1">
    <source>
        <dbReference type="EMBL" id="KCV67247.1"/>
    </source>
</evidence>
<keyword evidence="2" id="KW-1185">Reference proteome</keyword>
<accession>A0A058Z130</accession>
<dbReference type="RefSeq" id="XP_009498348.1">
    <property type="nucleotide sequence ID" value="XM_009500073.1"/>
</dbReference>
<name>A0A058Z130_FONAL</name>
<dbReference type="EMBL" id="KB932277">
    <property type="protein sequence ID" value="KCV67247.1"/>
    <property type="molecule type" value="Genomic_DNA"/>
</dbReference>
<dbReference type="Gene3D" id="3.30.530.20">
    <property type="match status" value="1"/>
</dbReference>
<organism evidence="1">
    <name type="scientific">Fonticula alba</name>
    <name type="common">Slime mold</name>
    <dbReference type="NCBI Taxonomy" id="691883"/>
    <lineage>
        <taxon>Eukaryota</taxon>
        <taxon>Rotosphaerida</taxon>
        <taxon>Fonticulaceae</taxon>
        <taxon>Fonticula</taxon>
    </lineage>
</organism>
<proteinExistence type="predicted"/>
<gene>
    <name evidence="1" type="ORF">H696_06331</name>
</gene>
<dbReference type="GeneID" id="20531056"/>
<feature type="non-terminal residue" evidence="1">
    <location>
        <position position="87"/>
    </location>
</feature>
<dbReference type="AlphaFoldDB" id="A0A058Z130"/>
<evidence type="ECO:0008006" key="3">
    <source>
        <dbReference type="Google" id="ProtNLM"/>
    </source>
</evidence>
<sequence>MSFDAKTVTTAANQAGNHILADSQALSSADKGASQGWKQLFEEDGVPIFENKKHSGRCAGFVDIENIDADLLFEHIADFDKRRAWDQ</sequence>
<protein>
    <recommendedName>
        <fullName evidence="3">START domain-containing protein</fullName>
    </recommendedName>
</protein>
<reference evidence="1" key="1">
    <citation type="submission" date="2013-04" db="EMBL/GenBank/DDBJ databases">
        <title>The Genome Sequence of Fonticula alba ATCC 38817.</title>
        <authorList>
            <consortium name="The Broad Institute Genomics Platform"/>
            <person name="Russ C."/>
            <person name="Cuomo C."/>
            <person name="Burger G."/>
            <person name="Gray M.W."/>
            <person name="Holland P.W.H."/>
            <person name="King N."/>
            <person name="Lang F.B.F."/>
            <person name="Roger A.J."/>
            <person name="Ruiz-Trillo I."/>
            <person name="Brown M."/>
            <person name="Walker B."/>
            <person name="Young S."/>
            <person name="Zeng Q."/>
            <person name="Gargeya S."/>
            <person name="Fitzgerald M."/>
            <person name="Haas B."/>
            <person name="Abouelleil A."/>
            <person name="Allen A.W."/>
            <person name="Alvarado L."/>
            <person name="Arachchi H.M."/>
            <person name="Berlin A.M."/>
            <person name="Chapman S.B."/>
            <person name="Gainer-Dewar J."/>
            <person name="Goldberg J."/>
            <person name="Griggs A."/>
            <person name="Gujja S."/>
            <person name="Hansen M."/>
            <person name="Howarth C."/>
            <person name="Imamovic A."/>
            <person name="Ireland A."/>
            <person name="Larimer J."/>
            <person name="McCowan C."/>
            <person name="Murphy C."/>
            <person name="Pearson M."/>
            <person name="Poon T.W."/>
            <person name="Priest M."/>
            <person name="Roberts A."/>
            <person name="Saif S."/>
            <person name="Shea T."/>
            <person name="Sisk P."/>
            <person name="Sykes S."/>
            <person name="Wortman J."/>
            <person name="Nusbaum C."/>
            <person name="Birren B."/>
        </authorList>
    </citation>
    <scope>NUCLEOTIDE SEQUENCE [LARGE SCALE GENOMIC DNA]</scope>
    <source>
        <strain evidence="1">ATCC 38817</strain>
    </source>
</reference>
<dbReference type="Proteomes" id="UP000030693">
    <property type="component" value="Unassembled WGS sequence"/>
</dbReference>
<evidence type="ECO:0000313" key="2">
    <source>
        <dbReference type="Proteomes" id="UP000030693"/>
    </source>
</evidence>
<dbReference type="InterPro" id="IPR023393">
    <property type="entry name" value="START-like_dom_sf"/>
</dbReference>